<keyword evidence="1" id="KW-0472">Membrane</keyword>
<dbReference type="Pfam" id="PF10990">
    <property type="entry name" value="DUF2809"/>
    <property type="match status" value="1"/>
</dbReference>
<feature type="transmembrane region" description="Helical" evidence="1">
    <location>
        <begin position="40"/>
        <end position="60"/>
    </location>
</feature>
<keyword evidence="1" id="KW-0812">Transmembrane</keyword>
<dbReference type="RefSeq" id="WP_321551649.1">
    <property type="nucleotide sequence ID" value="NZ_JAXIVS010000025.1"/>
</dbReference>
<protein>
    <submittedName>
        <fullName evidence="2">DUF2809 domain-containing protein</fullName>
    </submittedName>
</protein>
<evidence type="ECO:0000313" key="3">
    <source>
        <dbReference type="Proteomes" id="UP001291309"/>
    </source>
</evidence>
<keyword evidence="1" id="KW-1133">Transmembrane helix</keyword>
<name>A0ABU5HI49_9BACT</name>
<feature type="transmembrane region" description="Helical" evidence="1">
    <location>
        <begin position="12"/>
        <end position="34"/>
    </location>
</feature>
<proteinExistence type="predicted"/>
<gene>
    <name evidence="2" type="ORF">SYV04_41500</name>
</gene>
<keyword evidence="3" id="KW-1185">Reference proteome</keyword>
<dbReference type="Proteomes" id="UP001291309">
    <property type="component" value="Unassembled WGS sequence"/>
</dbReference>
<comment type="caution">
    <text evidence="2">The sequence shown here is derived from an EMBL/GenBank/DDBJ whole genome shotgun (WGS) entry which is preliminary data.</text>
</comment>
<evidence type="ECO:0000313" key="2">
    <source>
        <dbReference type="EMBL" id="MDY7232935.1"/>
    </source>
</evidence>
<evidence type="ECO:0000256" key="1">
    <source>
        <dbReference type="SAM" id="Phobius"/>
    </source>
</evidence>
<feature type="transmembrane region" description="Helical" evidence="1">
    <location>
        <begin position="81"/>
        <end position="100"/>
    </location>
</feature>
<reference evidence="2 3" key="1">
    <citation type="submission" date="2023-12" db="EMBL/GenBank/DDBJ databases">
        <title>the genome sequence of Hyalangium sp. s54d21.</title>
        <authorList>
            <person name="Zhang X."/>
        </authorList>
    </citation>
    <scope>NUCLEOTIDE SEQUENCE [LARGE SCALE GENOMIC DNA]</scope>
    <source>
        <strain evidence="3">s54d21</strain>
    </source>
</reference>
<dbReference type="EMBL" id="JAXIVS010000025">
    <property type="protein sequence ID" value="MDY7232935.1"/>
    <property type="molecule type" value="Genomic_DNA"/>
</dbReference>
<organism evidence="2 3">
    <name type="scientific">Hyalangium rubrum</name>
    <dbReference type="NCBI Taxonomy" id="3103134"/>
    <lineage>
        <taxon>Bacteria</taxon>
        <taxon>Pseudomonadati</taxon>
        <taxon>Myxococcota</taxon>
        <taxon>Myxococcia</taxon>
        <taxon>Myxococcales</taxon>
        <taxon>Cystobacterineae</taxon>
        <taxon>Archangiaceae</taxon>
        <taxon>Hyalangium</taxon>
    </lineage>
</organism>
<sequence>MGSRSGAVPLPSFIVAYAGDTLWTAMVYACLVFLWPRLSVLQAVGLAVGISFLVEFSQLYRAPWIDAVRAHRLGALVLGRGFLATDLLCYTVGGLLAAGVDGLLTRRRALE</sequence>
<dbReference type="InterPro" id="IPR021257">
    <property type="entry name" value="DUF2809"/>
</dbReference>
<accession>A0ABU5HI49</accession>